<comment type="similarity">
    <text evidence="2">Belongs to the pantothenate synthetase family.</text>
</comment>
<dbReference type="EC" id="6.3.2.1" evidence="15"/>
<dbReference type="RefSeq" id="WP_169364764.1">
    <property type="nucleotide sequence ID" value="NZ_JAAVJL010000002.1"/>
</dbReference>
<keyword evidence="11 15" id="KW-0511">Multifunctional enzyme</keyword>
<proteinExistence type="inferred from homology"/>
<comment type="function">
    <text evidence="15">Catalyzes the transfer of a phosphate group from ATP to either CMP or dCMP to form CDP or dCDP and ADP, respectively.</text>
</comment>
<evidence type="ECO:0000256" key="8">
    <source>
        <dbReference type="ARBA" id="ARBA00022741"/>
    </source>
</evidence>
<keyword evidence="18" id="KW-1185">Reference proteome</keyword>
<dbReference type="InterPro" id="IPR014729">
    <property type="entry name" value="Rossmann-like_a/b/a_fold"/>
</dbReference>
<comment type="pathway">
    <text evidence="1 15">Cofactor biosynthesis; (R)-pantothenate biosynthesis; (R)-pantothenate from (R)-pantoate and beta-alanine: step 1/1.</text>
</comment>
<name>A0ABX1LXT0_9CYAN</name>
<comment type="function">
    <text evidence="15">Catalyzes the condensation of pantoate with beta-alanine in an ATP-dependent reaction via a pantoyl-adenylate intermediate.</text>
</comment>
<dbReference type="Proteomes" id="UP000738376">
    <property type="component" value="Unassembled WGS sequence"/>
</dbReference>
<dbReference type="CDD" id="cd02020">
    <property type="entry name" value="CMPK"/>
    <property type="match status" value="1"/>
</dbReference>
<dbReference type="NCBIfam" id="NF010004">
    <property type="entry name" value="PRK13477.1"/>
    <property type="match status" value="1"/>
</dbReference>
<comment type="similarity">
    <text evidence="3">Belongs to the cytidylate kinase family. Type 1 subfamily.</text>
</comment>
<evidence type="ECO:0000256" key="4">
    <source>
        <dbReference type="ARBA" id="ARBA00022490"/>
    </source>
</evidence>
<dbReference type="InterPro" id="IPR027417">
    <property type="entry name" value="P-loop_NTPase"/>
</dbReference>
<keyword evidence="7 15" id="KW-0808">Transferase</keyword>
<evidence type="ECO:0000259" key="16">
    <source>
        <dbReference type="Pfam" id="PF02224"/>
    </source>
</evidence>
<feature type="binding site" evidence="15">
    <location>
        <position position="70"/>
    </location>
    <ligand>
        <name>beta-alanine</name>
        <dbReference type="ChEBI" id="CHEBI:57966"/>
    </ligand>
</feature>
<evidence type="ECO:0000256" key="3">
    <source>
        <dbReference type="ARBA" id="ARBA00009427"/>
    </source>
</evidence>
<evidence type="ECO:0000256" key="15">
    <source>
        <dbReference type="HAMAP-Rule" id="MF_01349"/>
    </source>
</evidence>
<dbReference type="HAMAP" id="MF_01349">
    <property type="entry name" value="PanCY"/>
    <property type="match status" value="1"/>
</dbReference>
<feature type="binding site" evidence="15">
    <location>
        <position position="187"/>
    </location>
    <ligand>
        <name>ATP</name>
        <dbReference type="ChEBI" id="CHEBI:30616"/>
    </ligand>
</feature>
<dbReference type="Gene3D" id="3.30.1300.10">
    <property type="entry name" value="Pantoate-beta-alanine ligase, C-terminal domain"/>
    <property type="match status" value="1"/>
</dbReference>
<keyword evidence="5 15" id="KW-0436">Ligase</keyword>
<accession>A0ABX1LXT0</accession>
<dbReference type="EC" id="2.7.4.25" evidence="15"/>
<organism evidence="17 18">
    <name type="scientific">Pseudanabaena yagii GIHE-NHR1</name>
    <dbReference type="NCBI Taxonomy" id="2722753"/>
    <lineage>
        <taxon>Bacteria</taxon>
        <taxon>Bacillati</taxon>
        <taxon>Cyanobacteriota</taxon>
        <taxon>Cyanophyceae</taxon>
        <taxon>Pseudanabaenales</taxon>
        <taxon>Pseudanabaenaceae</taxon>
        <taxon>Pseudanabaena</taxon>
        <taxon>Pseudanabaena yagii</taxon>
    </lineage>
</organism>
<comment type="subcellular location">
    <subcellularLocation>
        <location evidence="15">Cytoplasm</location>
    </subcellularLocation>
</comment>
<feature type="active site" description="Proton donor" evidence="15">
    <location>
        <position position="46"/>
    </location>
</feature>
<feature type="binding site" evidence="15">
    <location>
        <position position="70"/>
    </location>
    <ligand>
        <name>(R)-pantoate</name>
        <dbReference type="ChEBI" id="CHEBI:15980"/>
    </ligand>
</feature>
<keyword evidence="4 15" id="KW-0963">Cytoplasm</keyword>
<comment type="catalytic activity">
    <reaction evidence="13 15">
        <text>(R)-pantoate + beta-alanine + ATP = (R)-pantothenate + AMP + diphosphate + H(+)</text>
        <dbReference type="Rhea" id="RHEA:10912"/>
        <dbReference type="ChEBI" id="CHEBI:15378"/>
        <dbReference type="ChEBI" id="CHEBI:15980"/>
        <dbReference type="ChEBI" id="CHEBI:29032"/>
        <dbReference type="ChEBI" id="CHEBI:30616"/>
        <dbReference type="ChEBI" id="CHEBI:33019"/>
        <dbReference type="ChEBI" id="CHEBI:57966"/>
        <dbReference type="ChEBI" id="CHEBI:456215"/>
        <dbReference type="EC" id="6.3.2.1"/>
    </reaction>
</comment>
<comment type="similarity">
    <text evidence="15">In the C-terminal section; belongs to the cytidylate kinase family. Type 1 subfamily.</text>
</comment>
<evidence type="ECO:0000313" key="17">
    <source>
        <dbReference type="EMBL" id="NMF59775.1"/>
    </source>
</evidence>
<dbReference type="InterPro" id="IPR024894">
    <property type="entry name" value="Pantoate_ligase/cytidylate_kin"/>
</dbReference>
<dbReference type="InterPro" id="IPR042176">
    <property type="entry name" value="Pantoate_ligase_C"/>
</dbReference>
<dbReference type="GO" id="GO:0016301">
    <property type="term" value="F:kinase activity"/>
    <property type="evidence" value="ECO:0007669"/>
    <property type="project" value="UniProtKB-KW"/>
</dbReference>
<dbReference type="GO" id="GO:0004592">
    <property type="term" value="F:pantoate-beta-alanine ligase activity"/>
    <property type="evidence" value="ECO:0007669"/>
    <property type="project" value="UniProtKB-EC"/>
</dbReference>
<feature type="binding site" evidence="15">
    <location>
        <begin position="39"/>
        <end position="46"/>
    </location>
    <ligand>
        <name>ATP</name>
        <dbReference type="ChEBI" id="CHEBI:30616"/>
    </ligand>
</feature>
<gene>
    <name evidence="15" type="primary">panC/cmk</name>
    <name evidence="17" type="ORF">HC246_17555</name>
</gene>
<dbReference type="PANTHER" id="PTHR21299:SF2">
    <property type="entry name" value="CYTIDYLATE KINASE"/>
    <property type="match status" value="1"/>
</dbReference>
<dbReference type="Gene3D" id="3.40.50.300">
    <property type="entry name" value="P-loop containing nucleotide triphosphate hydrolases"/>
    <property type="match status" value="1"/>
</dbReference>
<evidence type="ECO:0000256" key="11">
    <source>
        <dbReference type="ARBA" id="ARBA00023268"/>
    </source>
</evidence>
<dbReference type="Pfam" id="PF02569">
    <property type="entry name" value="Pantoate_ligase"/>
    <property type="match status" value="1"/>
</dbReference>
<dbReference type="HAMAP" id="MF_00238">
    <property type="entry name" value="Cytidyl_kinase_type1"/>
    <property type="match status" value="1"/>
</dbReference>
<feature type="domain" description="Cytidylate kinase" evidence="16">
    <location>
        <begin position="305"/>
        <end position="521"/>
    </location>
</feature>
<feature type="region of interest" description="Pantoate--beta-alanine ligase" evidence="15">
    <location>
        <begin position="1"/>
        <end position="292"/>
    </location>
</feature>
<keyword evidence="8 15" id="KW-0547">Nucleotide-binding</keyword>
<comment type="catalytic activity">
    <reaction evidence="12 15">
        <text>dCMP + ATP = dCDP + ADP</text>
        <dbReference type="Rhea" id="RHEA:25094"/>
        <dbReference type="ChEBI" id="CHEBI:30616"/>
        <dbReference type="ChEBI" id="CHEBI:57566"/>
        <dbReference type="ChEBI" id="CHEBI:58593"/>
        <dbReference type="ChEBI" id="CHEBI:456216"/>
        <dbReference type="EC" id="2.7.4.25"/>
    </reaction>
</comment>
<dbReference type="EMBL" id="JAAVJL010000002">
    <property type="protein sequence ID" value="NMF59775.1"/>
    <property type="molecule type" value="Genomic_DNA"/>
</dbReference>
<comment type="catalytic activity">
    <reaction evidence="14 15">
        <text>CMP + ATP = CDP + ADP</text>
        <dbReference type="Rhea" id="RHEA:11600"/>
        <dbReference type="ChEBI" id="CHEBI:30616"/>
        <dbReference type="ChEBI" id="CHEBI:58069"/>
        <dbReference type="ChEBI" id="CHEBI:60377"/>
        <dbReference type="ChEBI" id="CHEBI:456216"/>
        <dbReference type="EC" id="2.7.4.25"/>
    </reaction>
</comment>
<dbReference type="Gene3D" id="3.40.50.620">
    <property type="entry name" value="HUPs"/>
    <property type="match status" value="1"/>
</dbReference>
<evidence type="ECO:0000256" key="13">
    <source>
        <dbReference type="ARBA" id="ARBA00048258"/>
    </source>
</evidence>
<feature type="binding site" evidence="15">
    <location>
        <position position="164"/>
    </location>
    <ligand>
        <name>(R)-pantoate</name>
        <dbReference type="ChEBI" id="CHEBI:15980"/>
    </ligand>
</feature>
<evidence type="ECO:0000256" key="1">
    <source>
        <dbReference type="ARBA" id="ARBA00004990"/>
    </source>
</evidence>
<dbReference type="HAMAP" id="MF_00158">
    <property type="entry name" value="PanC"/>
    <property type="match status" value="1"/>
</dbReference>
<evidence type="ECO:0000256" key="2">
    <source>
        <dbReference type="ARBA" id="ARBA00009256"/>
    </source>
</evidence>
<dbReference type="Pfam" id="PF02224">
    <property type="entry name" value="Cytidylate_kin"/>
    <property type="match status" value="1"/>
</dbReference>
<dbReference type="PANTHER" id="PTHR21299">
    <property type="entry name" value="CYTIDYLATE KINASE/PANTOATE-BETA-ALANINE LIGASE"/>
    <property type="match status" value="1"/>
</dbReference>
<dbReference type="InterPro" id="IPR003136">
    <property type="entry name" value="Cytidylate_kin"/>
</dbReference>
<comment type="similarity">
    <text evidence="15">In the N-terminal section; belongs to the pantothenate synthetase family.</text>
</comment>
<evidence type="ECO:0000256" key="12">
    <source>
        <dbReference type="ARBA" id="ARBA00047615"/>
    </source>
</evidence>
<dbReference type="SUPFAM" id="SSF52540">
    <property type="entry name" value="P-loop containing nucleoside triphosphate hydrolases"/>
    <property type="match status" value="1"/>
</dbReference>
<feature type="binding site" evidence="15">
    <location>
        <begin position="195"/>
        <end position="198"/>
    </location>
    <ligand>
        <name>ATP</name>
        <dbReference type="ChEBI" id="CHEBI:30616"/>
    </ligand>
</feature>
<evidence type="ECO:0000256" key="10">
    <source>
        <dbReference type="ARBA" id="ARBA00022840"/>
    </source>
</evidence>
<feature type="binding site" evidence="15">
    <location>
        <begin position="158"/>
        <end position="161"/>
    </location>
    <ligand>
        <name>ATP</name>
        <dbReference type="ChEBI" id="CHEBI:30616"/>
    </ligand>
</feature>
<keyword evidence="9 15" id="KW-0418">Kinase</keyword>
<dbReference type="InterPro" id="IPR003721">
    <property type="entry name" value="Pantoate_ligase"/>
</dbReference>
<dbReference type="InterPro" id="IPR011994">
    <property type="entry name" value="Cytidylate_kinase_dom"/>
</dbReference>
<keyword evidence="10 15" id="KW-0067">ATP-binding</keyword>
<evidence type="ECO:0000313" key="18">
    <source>
        <dbReference type="Proteomes" id="UP000738376"/>
    </source>
</evidence>
<evidence type="ECO:0000256" key="5">
    <source>
        <dbReference type="ARBA" id="ARBA00022598"/>
    </source>
</evidence>
<protein>
    <recommendedName>
        <fullName evidence="15">Bifunctional pantoate ligase/cytidylate kinase</fullName>
    </recommendedName>
    <domain>
        <recommendedName>
            <fullName evidence="15">Pantothenate synthetase</fullName>
            <shortName evidence="15">PS</shortName>
            <ecNumber evidence="15">6.3.2.1</ecNumber>
        </recommendedName>
        <alternativeName>
            <fullName evidence="15">Pantoate--beta-alanine ligase</fullName>
        </alternativeName>
        <alternativeName>
            <fullName evidence="15">Pantoate-activating enzyme</fullName>
        </alternativeName>
    </domain>
    <domain>
        <recommendedName>
            <fullName evidence="15">Cytidylate kinase</fullName>
            <shortName evidence="15">CK</shortName>
            <ecNumber evidence="15">2.7.4.25</ecNumber>
        </recommendedName>
        <alternativeName>
            <fullName evidence="15">Cytidine monophosphate kinase</fullName>
            <shortName evidence="15">CMP kinase</shortName>
        </alternativeName>
    </domain>
</protein>
<dbReference type="NCBIfam" id="TIGR00018">
    <property type="entry name" value="panC"/>
    <property type="match status" value="1"/>
</dbReference>
<reference evidence="17 18" key="1">
    <citation type="submission" date="2020-03" db="EMBL/GenBank/DDBJ databases">
        <title>Draft Genome Sequence of 2-Methylisoborneol Producing Pseudanabaena yagii Strain GIHE-NHR1 Isolated from North Han River in South Korea.</title>
        <authorList>
            <person name="Jeong J."/>
        </authorList>
    </citation>
    <scope>NUCLEOTIDE SEQUENCE [LARGE SCALE GENOMIC DNA]</scope>
    <source>
        <strain evidence="17 18">GIHE-NHR1</strain>
    </source>
</reference>
<evidence type="ECO:0000256" key="6">
    <source>
        <dbReference type="ARBA" id="ARBA00022655"/>
    </source>
</evidence>
<evidence type="ECO:0000256" key="7">
    <source>
        <dbReference type="ARBA" id="ARBA00022679"/>
    </source>
</evidence>
<keyword evidence="6 15" id="KW-0566">Pantothenate biosynthesis</keyword>
<dbReference type="CDD" id="cd00560">
    <property type="entry name" value="PanC"/>
    <property type="match status" value="1"/>
</dbReference>
<feature type="region of interest" description="Cytidylate kinase" evidence="15">
    <location>
        <begin position="293"/>
        <end position="528"/>
    </location>
</feature>
<evidence type="ECO:0000256" key="9">
    <source>
        <dbReference type="ARBA" id="ARBA00022777"/>
    </source>
</evidence>
<dbReference type="SUPFAM" id="SSF52374">
    <property type="entry name" value="Nucleotidylyl transferase"/>
    <property type="match status" value="1"/>
</dbReference>
<sequence>MTQLFTTIASLRNYLNTQRSKQAIAPALANVSVGLVPTMGALHIGHLSLIDRARTENACVVVSIFVNPLQFGAGEDFDRYPRTLETDLHVCETAGVDAVFAPSADEMGVTAAKVTQVIPPAEMTGTLCGRSRIGHFQGVATIVTKLLNVVQPDRAYFGNKDGQQVAIIRQLVNDLNIPVEIIGCPTLREPSGLAYSSRNQYLSSSDRILAAHIYQSLQQAKQQFFLCHDLCSPSQIIEVAQNYLAKLPEINLEYIELVDAKTLQPCSQITSEAELMLAIAARIGNTRLIDNILLSHTITPRKPIIAIDGPAGAGKSTVTKQVANKLGLLFLDTGAMYRSITLAVLQEGIDLRDQEKVKAIAANSKIQLFANPIVGQPMQVLLNGEDVTTEIRTPEVTANVSTIAAQPSVREILVKQQQLIGQSGGVVMEGRDIGTHVFPDAEVKIFLTASAKERAKRRHADLIAQGQVAPDLATLEQEIAERDRKDSTRESSPLIQAEDATLVDTDGLTIEEVVTAIVNLYEAKVQNL</sequence>
<dbReference type="NCBIfam" id="TIGR00017">
    <property type="entry name" value="cmk"/>
    <property type="match status" value="1"/>
</dbReference>
<comment type="caution">
    <text evidence="17">The sequence shown here is derived from an EMBL/GenBank/DDBJ whole genome shotgun (WGS) entry which is preliminary data.</text>
</comment>
<evidence type="ECO:0000256" key="14">
    <source>
        <dbReference type="ARBA" id="ARBA00048478"/>
    </source>
</evidence>